<reference evidence="1" key="1">
    <citation type="submission" date="2016-04" db="EMBL/GenBank/DDBJ databases">
        <authorList>
            <person name="Evans L.H."/>
            <person name="Alamgir A."/>
            <person name="Owens N."/>
            <person name="Weber N.D."/>
            <person name="Virtaneva K."/>
            <person name="Barbian K."/>
            <person name="Babar A."/>
            <person name="Rosenke K."/>
        </authorList>
    </citation>
    <scope>NUCLEOTIDE SEQUENCE</scope>
    <source>
        <strain evidence="1">86</strain>
    </source>
</reference>
<protein>
    <submittedName>
        <fullName evidence="1">Uncharacterized protein</fullName>
    </submittedName>
</protein>
<name>A0A212JHB7_9FIRM</name>
<dbReference type="EMBL" id="FLUN01000001">
    <property type="protein sequence ID" value="SBV98818.1"/>
    <property type="molecule type" value="Genomic_DNA"/>
</dbReference>
<gene>
    <name evidence="1" type="ORF">KL86CLO1_11090</name>
</gene>
<organism evidence="1">
    <name type="scientific">uncultured Eubacteriales bacterium</name>
    <dbReference type="NCBI Taxonomy" id="172733"/>
    <lineage>
        <taxon>Bacteria</taxon>
        <taxon>Bacillati</taxon>
        <taxon>Bacillota</taxon>
        <taxon>Clostridia</taxon>
        <taxon>Eubacteriales</taxon>
        <taxon>environmental samples</taxon>
    </lineage>
</organism>
<accession>A0A212JHB7</accession>
<dbReference type="AlphaFoldDB" id="A0A212JHB7"/>
<evidence type="ECO:0000313" key="1">
    <source>
        <dbReference type="EMBL" id="SBV98818.1"/>
    </source>
</evidence>
<proteinExistence type="predicted"/>
<sequence>MTRDFSPIRIIFANIINANFCNSFVCNIKILSKSTGFLKEKPEFYTMFDRSFPWADSRL</sequence>